<feature type="transmembrane region" description="Helical" evidence="1">
    <location>
        <begin position="120"/>
        <end position="144"/>
    </location>
</feature>
<keyword evidence="1" id="KW-1133">Transmembrane helix</keyword>
<dbReference type="Proteomes" id="UP000233534">
    <property type="component" value="Chromosome"/>
</dbReference>
<dbReference type="EMBL" id="CP025197">
    <property type="protein sequence ID" value="AUG56522.1"/>
    <property type="molecule type" value="Genomic_DNA"/>
</dbReference>
<dbReference type="Proteomes" id="UP000239720">
    <property type="component" value="Unassembled WGS sequence"/>
</dbReference>
<dbReference type="RefSeq" id="WP_101299002.1">
    <property type="nucleotide sequence ID" value="NZ_CP025197.1"/>
</dbReference>
<name>A0A2K9DYE1_9FIRM</name>
<evidence type="ECO:0000313" key="4">
    <source>
        <dbReference type="Proteomes" id="UP000233534"/>
    </source>
</evidence>
<dbReference type="EMBL" id="NEMB01000003">
    <property type="protein sequence ID" value="PQQ66600.1"/>
    <property type="molecule type" value="Genomic_DNA"/>
</dbReference>
<protein>
    <submittedName>
        <fullName evidence="2">ABC-2 family transporter protein</fullName>
    </submittedName>
</protein>
<evidence type="ECO:0000313" key="5">
    <source>
        <dbReference type="Proteomes" id="UP000239720"/>
    </source>
</evidence>
<accession>A0A2K9DYE1</accession>
<feature type="transmembrane region" description="Helical" evidence="1">
    <location>
        <begin position="208"/>
        <end position="227"/>
    </location>
</feature>
<sequence length="235" mass="26815">MIKQLLFYNFRYFSRSHKFIVPLVIYLAAFAVLYATKPLEVMNTYGMTAMLTFIIAVLVAYSFMEIEDPVQQQIVLLSLRNDNLYYFSKVFFVWIIVSIMSFILVLYPAIFGFFNSSINFGYIIVALIGHLLLGFLGICVSVLFNSRLFKNRQFAVLMLIIIVLVSVVQKAIILKSPATKWVLYILPPVSLVVDRITNFAGSKDMVPLFLAFGISIVYSFGLLVAFIKLMKTKVF</sequence>
<reference evidence="3 5" key="2">
    <citation type="journal article" date="2018" name="Syst. Appl. Microbiol.">
        <title>Characterization and high-quality draft genome sequence of Herbivorax saccincola A7, an anaerobic, alkaliphilic, thermophilic, cellulolytic, and xylanolytic bacterium.</title>
        <authorList>
            <person name="Aikawa S."/>
            <person name="Baramee S."/>
            <person name="Sermsathanaswadi J."/>
            <person name="Thianheng P."/>
            <person name="Tachaapaikoon C."/>
            <person name="Shikata A."/>
            <person name="Waeonukul R."/>
            <person name="Pason P."/>
            <person name="Ratanakhanokchai K."/>
            <person name="Kosugi A."/>
        </authorList>
    </citation>
    <scope>NUCLEOTIDE SEQUENCE [LARGE SCALE GENOMIC DNA]</scope>
    <source>
        <strain evidence="3 5">A7</strain>
    </source>
</reference>
<evidence type="ECO:0000256" key="1">
    <source>
        <dbReference type="SAM" id="Phobius"/>
    </source>
</evidence>
<feature type="transmembrane region" description="Helical" evidence="1">
    <location>
        <begin position="42"/>
        <end position="63"/>
    </location>
</feature>
<evidence type="ECO:0000313" key="2">
    <source>
        <dbReference type="EMBL" id="AUG56522.1"/>
    </source>
</evidence>
<proteinExistence type="predicted"/>
<reference evidence="2 4" key="1">
    <citation type="submission" date="2017-12" db="EMBL/GenBank/DDBJ databases">
        <title>Complete genome sequence of Herbivorax saccincola GGR1, a novel Cellulosome-producing hydrolytic bacterium in a thermophilic biogas plant, established by Illumina and Nanopore MinION sequencing.</title>
        <authorList>
            <person name="Pechtl A."/>
            <person name="Ruckert C."/>
            <person name="Koeck D.E."/>
            <person name="Maus I."/>
            <person name="Winkler A."/>
            <person name="Kalinowski J."/>
            <person name="Puhler A."/>
            <person name="Schwarz W.W."/>
            <person name="Zverlov V.V."/>
            <person name="Schluter A."/>
            <person name="Liebl W."/>
        </authorList>
    </citation>
    <scope>NUCLEOTIDE SEQUENCE [LARGE SCALE GENOMIC DNA]</scope>
    <source>
        <strain evidence="2">GGR1</strain>
        <strain evidence="4">SR1</strain>
    </source>
</reference>
<organism evidence="2 4">
    <name type="scientific">Acetivibrio saccincola</name>
    <dbReference type="NCBI Taxonomy" id="1677857"/>
    <lineage>
        <taxon>Bacteria</taxon>
        <taxon>Bacillati</taxon>
        <taxon>Bacillota</taxon>
        <taxon>Clostridia</taxon>
        <taxon>Eubacteriales</taxon>
        <taxon>Oscillospiraceae</taxon>
        <taxon>Acetivibrio</taxon>
    </lineage>
</organism>
<keyword evidence="1" id="KW-0812">Transmembrane</keyword>
<feature type="transmembrane region" description="Helical" evidence="1">
    <location>
        <begin position="156"/>
        <end position="174"/>
    </location>
</feature>
<dbReference type="KEGG" id="hsc:HVS_02850"/>
<feature type="transmembrane region" description="Helical" evidence="1">
    <location>
        <begin position="84"/>
        <end position="114"/>
    </location>
</feature>
<dbReference type="AlphaFoldDB" id="A0A2K9DYE1"/>
<keyword evidence="1" id="KW-0472">Membrane</keyword>
<feature type="transmembrane region" description="Helical" evidence="1">
    <location>
        <begin position="20"/>
        <end position="36"/>
    </location>
</feature>
<dbReference type="OrthoDB" id="1936187at2"/>
<evidence type="ECO:0000313" key="3">
    <source>
        <dbReference type="EMBL" id="PQQ66600.1"/>
    </source>
</evidence>
<keyword evidence="4" id="KW-1185">Reference proteome</keyword>
<gene>
    <name evidence="3" type="ORF">B9R14_07465</name>
    <name evidence="2" type="ORF">HVS_02850</name>
</gene>